<dbReference type="GO" id="GO:0009251">
    <property type="term" value="P:glucan catabolic process"/>
    <property type="evidence" value="ECO:0007669"/>
    <property type="project" value="TreeGrafter"/>
</dbReference>
<evidence type="ECO:0000256" key="1">
    <source>
        <dbReference type="ARBA" id="ARBA00000448"/>
    </source>
</evidence>
<dbReference type="InterPro" id="IPR051915">
    <property type="entry name" value="Cellulose_Degrad_GH3"/>
</dbReference>
<comment type="caution">
    <text evidence="14">The sequence shown here is derived from an EMBL/GenBank/DDBJ whole genome shotgun (WGS) entry which is preliminary data.</text>
</comment>
<evidence type="ECO:0000256" key="3">
    <source>
        <dbReference type="ARBA" id="ARBA00012744"/>
    </source>
</evidence>
<dbReference type="PANTHER" id="PTHR30620:SF16">
    <property type="entry name" value="LYSOSOMAL BETA GLUCOSIDASE"/>
    <property type="match status" value="1"/>
</dbReference>
<evidence type="ECO:0000259" key="13">
    <source>
        <dbReference type="Pfam" id="PF01915"/>
    </source>
</evidence>
<dbReference type="InterPro" id="IPR036962">
    <property type="entry name" value="Glyco_hydro_3_N_sf"/>
</dbReference>
<sequence length="640" mass="70651">MRIIPGTKGLYKLALCSTLLPLEAFSSTASPQTSVSNPATNLSEALPPYRNASLCVKERVEDLLSRMTLEEKAGQMFQLQIFMGPNGTFDPGDPSRQRGSTVERVTKKFMTHFNVAFATEETKANAEFVNRLQELAMETRLGIPVTLSTDPRHAFQENVAAGFSAGTFSQWPEPIGLAAIRDVDLVRKFGEIACEEYIAMGIRVALHPQVDVTTEPRWSRTNHGFGEDAHLTAELVEAYIQGFQGRGNFGAHSVSTVTKHFPGGGPAENGEDSHFSYGKNSSYPGNNFEYHLIPFKAAIAAGTRQIMPYYSRPQGTQYDSVGWAFQRQVVTELLREELGFDGIVLTDWSIITGSSATGELIPPRAWGVENLTELERAALVLDAGCDQIGGEERPDIIIELVRRGIVSEKRIDQSVRRLLREKFLLGLFENPFLDVDMSEKMVGNAYFKKLGEEAQRRAYTLLTNKGSILPLQPGPEIKFFIEGFNVTYMDKRHLTVVETPEEADYALLRLEAPYEPRNGTVERNFHAGSLAYPPSEQKRQAAIYESVPTIVDMLLDRPAIIPEVVEGASALLGSYGSSPDAFLDIVFGIASPGGKLPFDLPRSMEAVKASMEDVPFDTRDPVFKFGHGLSYSTACCPKPT</sequence>
<comment type="similarity">
    <text evidence="2 10">Belongs to the glycosyl hydrolase 3 family.</text>
</comment>
<dbReference type="PROSITE" id="PS00775">
    <property type="entry name" value="GLYCOSYL_HYDROL_F3"/>
    <property type="match status" value="1"/>
</dbReference>
<evidence type="ECO:0000256" key="7">
    <source>
        <dbReference type="ARBA" id="ARBA00023277"/>
    </source>
</evidence>
<evidence type="ECO:0000256" key="2">
    <source>
        <dbReference type="ARBA" id="ARBA00005336"/>
    </source>
</evidence>
<dbReference type="Pfam" id="PF01915">
    <property type="entry name" value="Glyco_hydro_3_C"/>
    <property type="match status" value="1"/>
</dbReference>
<evidence type="ECO:0000256" key="11">
    <source>
        <dbReference type="SAM" id="SignalP"/>
    </source>
</evidence>
<feature type="chain" id="PRO_5042125764" description="beta-glucosidase" evidence="11">
    <location>
        <begin position="25"/>
        <end position="640"/>
    </location>
</feature>
<evidence type="ECO:0000256" key="5">
    <source>
        <dbReference type="ARBA" id="ARBA00022801"/>
    </source>
</evidence>
<dbReference type="PRINTS" id="PR00133">
    <property type="entry name" value="GLHYDRLASE3"/>
</dbReference>
<dbReference type="EC" id="3.2.1.21" evidence="3 10"/>
<dbReference type="InterPro" id="IPR002772">
    <property type="entry name" value="Glyco_hydro_3_C"/>
</dbReference>
<evidence type="ECO:0000313" key="14">
    <source>
        <dbReference type="EMBL" id="KAJ6034148.1"/>
    </source>
</evidence>
<evidence type="ECO:0000256" key="6">
    <source>
        <dbReference type="ARBA" id="ARBA00023180"/>
    </source>
</evidence>
<evidence type="ECO:0000313" key="15">
    <source>
        <dbReference type="Proteomes" id="UP001219568"/>
    </source>
</evidence>
<keyword evidence="8 10" id="KW-0326">Glycosidase</keyword>
<gene>
    <name evidence="14" type="ORF">N7460_009965</name>
</gene>
<dbReference type="Gene3D" id="3.20.20.300">
    <property type="entry name" value="Glycoside hydrolase, family 3, N-terminal domain"/>
    <property type="match status" value="1"/>
</dbReference>
<dbReference type="InterPro" id="IPR001764">
    <property type="entry name" value="Glyco_hydro_3_N"/>
</dbReference>
<proteinExistence type="inferred from homology"/>
<feature type="domain" description="Glycoside hydrolase family 3 C-terminal" evidence="13">
    <location>
        <begin position="496"/>
        <end position="631"/>
    </location>
</feature>
<keyword evidence="7 10" id="KW-0119">Carbohydrate metabolism</keyword>
<dbReference type="InterPro" id="IPR017853">
    <property type="entry name" value="GH"/>
</dbReference>
<dbReference type="GO" id="GO:0008422">
    <property type="term" value="F:beta-glucosidase activity"/>
    <property type="evidence" value="ECO:0007669"/>
    <property type="project" value="UniProtKB-EC"/>
</dbReference>
<feature type="signal peptide" evidence="11">
    <location>
        <begin position="1"/>
        <end position="24"/>
    </location>
</feature>
<reference evidence="14" key="2">
    <citation type="submission" date="2023-01" db="EMBL/GenBank/DDBJ databases">
        <authorList>
            <person name="Petersen C."/>
        </authorList>
    </citation>
    <scope>NUCLEOTIDE SEQUENCE</scope>
    <source>
        <strain evidence="14">IBT 15450</strain>
    </source>
</reference>
<evidence type="ECO:0000256" key="10">
    <source>
        <dbReference type="RuleBase" id="RU361161"/>
    </source>
</evidence>
<dbReference type="InterPro" id="IPR036881">
    <property type="entry name" value="Glyco_hydro_3_C_sf"/>
</dbReference>
<accession>A0AAD6N5M3</accession>
<name>A0AAD6N5M3_PENCN</name>
<keyword evidence="4 11" id="KW-0732">Signal</keyword>
<keyword evidence="6" id="KW-0325">Glycoprotein</keyword>
<reference evidence="14" key="1">
    <citation type="journal article" date="2023" name="IMA Fungus">
        <title>Comparative genomic study of the Penicillium genus elucidates a diverse pangenome and 15 lateral gene transfer events.</title>
        <authorList>
            <person name="Petersen C."/>
            <person name="Sorensen T."/>
            <person name="Nielsen M.R."/>
            <person name="Sondergaard T.E."/>
            <person name="Sorensen J.L."/>
            <person name="Fitzpatrick D.A."/>
            <person name="Frisvad J.C."/>
            <person name="Nielsen K.L."/>
        </authorList>
    </citation>
    <scope>NUCLEOTIDE SEQUENCE</scope>
    <source>
        <strain evidence="14">IBT 15450</strain>
    </source>
</reference>
<feature type="domain" description="Glycoside hydrolase family 3 N-terminal" evidence="12">
    <location>
        <begin position="68"/>
        <end position="420"/>
    </location>
</feature>
<dbReference type="Proteomes" id="UP001219568">
    <property type="component" value="Unassembled WGS sequence"/>
</dbReference>
<comment type="catalytic activity">
    <reaction evidence="1 10">
        <text>Hydrolysis of terminal, non-reducing beta-D-glucosyl residues with release of beta-D-glucose.</text>
        <dbReference type="EC" id="3.2.1.21"/>
    </reaction>
</comment>
<evidence type="ECO:0000256" key="4">
    <source>
        <dbReference type="ARBA" id="ARBA00022729"/>
    </source>
</evidence>
<evidence type="ECO:0000256" key="9">
    <source>
        <dbReference type="ARBA" id="ARBA00023326"/>
    </source>
</evidence>
<dbReference type="Pfam" id="PF00933">
    <property type="entry name" value="Glyco_hydro_3"/>
    <property type="match status" value="1"/>
</dbReference>
<dbReference type="PANTHER" id="PTHR30620">
    <property type="entry name" value="PERIPLASMIC BETA-GLUCOSIDASE-RELATED"/>
    <property type="match status" value="1"/>
</dbReference>
<dbReference type="AlphaFoldDB" id="A0AAD6N5M3"/>
<keyword evidence="5 10" id="KW-0378">Hydrolase</keyword>
<evidence type="ECO:0000259" key="12">
    <source>
        <dbReference type="Pfam" id="PF00933"/>
    </source>
</evidence>
<organism evidence="14 15">
    <name type="scientific">Penicillium canescens</name>
    <dbReference type="NCBI Taxonomy" id="5083"/>
    <lineage>
        <taxon>Eukaryota</taxon>
        <taxon>Fungi</taxon>
        <taxon>Dikarya</taxon>
        <taxon>Ascomycota</taxon>
        <taxon>Pezizomycotina</taxon>
        <taxon>Eurotiomycetes</taxon>
        <taxon>Eurotiomycetidae</taxon>
        <taxon>Eurotiales</taxon>
        <taxon>Aspergillaceae</taxon>
        <taxon>Penicillium</taxon>
    </lineage>
</organism>
<keyword evidence="9 10" id="KW-0624">Polysaccharide degradation</keyword>
<dbReference type="Gene3D" id="3.40.50.1700">
    <property type="entry name" value="Glycoside hydrolase family 3 C-terminal domain"/>
    <property type="match status" value="1"/>
</dbReference>
<dbReference type="SUPFAM" id="SSF51445">
    <property type="entry name" value="(Trans)glycosidases"/>
    <property type="match status" value="1"/>
</dbReference>
<protein>
    <recommendedName>
        <fullName evidence="3 10">beta-glucosidase</fullName>
        <ecNumber evidence="3 10">3.2.1.21</ecNumber>
    </recommendedName>
</protein>
<dbReference type="SUPFAM" id="SSF52279">
    <property type="entry name" value="Beta-D-glucan exohydrolase, C-terminal domain"/>
    <property type="match status" value="1"/>
</dbReference>
<evidence type="ECO:0000256" key="8">
    <source>
        <dbReference type="ARBA" id="ARBA00023295"/>
    </source>
</evidence>
<dbReference type="InterPro" id="IPR019800">
    <property type="entry name" value="Glyco_hydro_3_AS"/>
</dbReference>
<comment type="pathway">
    <text evidence="10">Glycan metabolism; cellulose degradation.</text>
</comment>
<keyword evidence="15" id="KW-1185">Reference proteome</keyword>
<dbReference type="EMBL" id="JAQJZL010000012">
    <property type="protein sequence ID" value="KAJ6034148.1"/>
    <property type="molecule type" value="Genomic_DNA"/>
</dbReference>